<reference evidence="10 11" key="1">
    <citation type="submission" date="2018-06" db="EMBL/GenBank/DDBJ databases">
        <title>Freshwater and sediment microbial communities from various areas in North America, analyzing microbe dynamics in response to fracking.</title>
        <authorList>
            <person name="Lamendella R."/>
        </authorList>
    </citation>
    <scope>NUCLEOTIDE SEQUENCE [LARGE SCALE GENOMIC DNA]</scope>
    <source>
        <strain evidence="10 11">3b_TX</strain>
    </source>
</reference>
<dbReference type="CDD" id="cd17346">
    <property type="entry name" value="MFS_DtpA_like"/>
    <property type="match status" value="1"/>
</dbReference>
<keyword evidence="4" id="KW-1003">Cell membrane</keyword>
<organism evidence="10 11">
    <name type="scientific">Brevibacterium celere</name>
    <dbReference type="NCBI Taxonomy" id="225845"/>
    <lineage>
        <taxon>Bacteria</taxon>
        <taxon>Bacillati</taxon>
        <taxon>Actinomycetota</taxon>
        <taxon>Actinomycetes</taxon>
        <taxon>Micrococcales</taxon>
        <taxon>Brevibacteriaceae</taxon>
        <taxon>Brevibacterium</taxon>
    </lineage>
</organism>
<feature type="transmembrane region" description="Helical" evidence="8">
    <location>
        <begin position="132"/>
        <end position="153"/>
    </location>
</feature>
<feature type="transmembrane region" description="Helical" evidence="8">
    <location>
        <begin position="338"/>
        <end position="362"/>
    </location>
</feature>
<dbReference type="EMBL" id="QNSB01000012">
    <property type="protein sequence ID" value="RBP69504.1"/>
    <property type="molecule type" value="Genomic_DNA"/>
</dbReference>
<feature type="transmembrane region" description="Helical" evidence="8">
    <location>
        <begin position="405"/>
        <end position="428"/>
    </location>
</feature>
<dbReference type="GO" id="GO:1904680">
    <property type="term" value="F:peptide transmembrane transporter activity"/>
    <property type="evidence" value="ECO:0007669"/>
    <property type="project" value="InterPro"/>
</dbReference>
<keyword evidence="7 8" id="KW-0472">Membrane</keyword>
<dbReference type="RefSeq" id="WP_113905190.1">
    <property type="nucleotide sequence ID" value="NZ_QNSB01000012.1"/>
</dbReference>
<evidence type="ECO:0000256" key="7">
    <source>
        <dbReference type="ARBA" id="ARBA00023136"/>
    </source>
</evidence>
<comment type="similarity">
    <text evidence="2">Belongs to the major facilitator superfamily. Proton-dependent oligopeptide transporter (POT/PTR) (TC 2.A.17) family.</text>
</comment>
<evidence type="ECO:0000313" key="11">
    <source>
        <dbReference type="Proteomes" id="UP000253509"/>
    </source>
</evidence>
<dbReference type="NCBIfam" id="TIGR00924">
    <property type="entry name" value="yjdL_sub1_fam"/>
    <property type="match status" value="1"/>
</dbReference>
<comment type="caution">
    <text evidence="10">The sequence shown here is derived from an EMBL/GenBank/DDBJ whole genome shotgun (WGS) entry which is preliminary data.</text>
</comment>
<evidence type="ECO:0000256" key="4">
    <source>
        <dbReference type="ARBA" id="ARBA00022475"/>
    </source>
</evidence>
<accession>A0A366IEV1</accession>
<dbReference type="Gene3D" id="1.20.1250.20">
    <property type="entry name" value="MFS general substrate transporter like domains"/>
    <property type="match status" value="1"/>
</dbReference>
<protein>
    <submittedName>
        <fullName evidence="10">POT family proton-dependent oligopeptide transporter</fullName>
    </submittedName>
</protein>
<evidence type="ECO:0000256" key="3">
    <source>
        <dbReference type="ARBA" id="ARBA00022448"/>
    </source>
</evidence>
<dbReference type="PROSITE" id="PS50850">
    <property type="entry name" value="MFS"/>
    <property type="match status" value="1"/>
</dbReference>
<dbReference type="InterPro" id="IPR020846">
    <property type="entry name" value="MFS_dom"/>
</dbReference>
<feature type="transmembrane region" description="Helical" evidence="8">
    <location>
        <begin position="97"/>
        <end position="120"/>
    </location>
</feature>
<name>A0A366IEV1_9MICO</name>
<dbReference type="SUPFAM" id="SSF103473">
    <property type="entry name" value="MFS general substrate transporter"/>
    <property type="match status" value="1"/>
</dbReference>
<feature type="transmembrane region" description="Helical" evidence="8">
    <location>
        <begin position="7"/>
        <end position="25"/>
    </location>
</feature>
<gene>
    <name evidence="10" type="ORF">DFO65_11238</name>
</gene>
<evidence type="ECO:0000256" key="5">
    <source>
        <dbReference type="ARBA" id="ARBA00022692"/>
    </source>
</evidence>
<dbReference type="InterPro" id="IPR000109">
    <property type="entry name" value="POT_fam"/>
</dbReference>
<keyword evidence="3" id="KW-0813">Transport</keyword>
<keyword evidence="6 8" id="KW-1133">Transmembrane helix</keyword>
<dbReference type="AlphaFoldDB" id="A0A366IEV1"/>
<dbReference type="GO" id="GO:0005886">
    <property type="term" value="C:plasma membrane"/>
    <property type="evidence" value="ECO:0007669"/>
    <property type="project" value="UniProtKB-SubCell"/>
</dbReference>
<dbReference type="Pfam" id="PF00854">
    <property type="entry name" value="PTR2"/>
    <property type="match status" value="1"/>
</dbReference>
<feature type="domain" description="Major facilitator superfamily (MFS) profile" evidence="9">
    <location>
        <begin position="1"/>
        <end position="458"/>
    </location>
</feature>
<feature type="transmembrane region" description="Helical" evidence="8">
    <location>
        <begin position="37"/>
        <end position="58"/>
    </location>
</feature>
<feature type="transmembrane region" description="Helical" evidence="8">
    <location>
        <begin position="368"/>
        <end position="393"/>
    </location>
</feature>
<dbReference type="PANTHER" id="PTHR23517">
    <property type="entry name" value="RESISTANCE PROTEIN MDTM, PUTATIVE-RELATED-RELATED"/>
    <property type="match status" value="1"/>
</dbReference>
<sequence length="466" mass="49155">MAFTELWERFSFYGLQSILAFYLLYELDKGGLAMGSAASAGIVGAYGGAVYIAQLVGAWLGERVLSPKRLVLLGGIVIALGHISLAVVPGVPGLSAGLVLIILGTGALKTNITSIVGFVLENETEARRDAGFSYFYMAINTGAVMGPLTTGFVQENWGFHPGFALAAVGMVVALIQYLFSSRNLPERAGQITRPLSRAGARLAVAVTVGAFAVIIGAAWTGLLVAESLSTVATVVALVAAAIYFGVMLSSKKVTRSEKRRVGAYVPLFLAAGLYFGFLFQKFTAVSILVQERVDRDIGNWSFPVGWVAMVSPLAGVLAAPLIASLWKRLGARQPRAGAKFSLGMIQIGVGFFFILLISALVYRDEIPVLLVLLFMVIVGSSENFVGPIGLALATQIAPKAFTAQMVAVNFLTLALGSSLSGLLGQLFAAIPNNVYFAGIGTVAVLVGLILLLVRKPLQRNLYAGLD</sequence>
<dbReference type="InterPro" id="IPR005279">
    <property type="entry name" value="Dipep/tripep_permease"/>
</dbReference>
<feature type="transmembrane region" description="Helical" evidence="8">
    <location>
        <begin position="200"/>
        <end position="222"/>
    </location>
</feature>
<dbReference type="InterPro" id="IPR036259">
    <property type="entry name" value="MFS_trans_sf"/>
</dbReference>
<dbReference type="GO" id="GO:0015833">
    <property type="term" value="P:peptide transport"/>
    <property type="evidence" value="ECO:0007669"/>
    <property type="project" value="InterPro"/>
</dbReference>
<feature type="transmembrane region" description="Helical" evidence="8">
    <location>
        <begin position="228"/>
        <end position="249"/>
    </location>
</feature>
<keyword evidence="5 8" id="KW-0812">Transmembrane</keyword>
<evidence type="ECO:0000256" key="2">
    <source>
        <dbReference type="ARBA" id="ARBA00005982"/>
    </source>
</evidence>
<feature type="transmembrane region" description="Helical" evidence="8">
    <location>
        <begin position="300"/>
        <end position="326"/>
    </location>
</feature>
<proteinExistence type="inferred from homology"/>
<evidence type="ECO:0000313" key="10">
    <source>
        <dbReference type="EMBL" id="RBP69504.1"/>
    </source>
</evidence>
<dbReference type="InterPro" id="IPR050171">
    <property type="entry name" value="MFS_Transporters"/>
</dbReference>
<feature type="transmembrane region" description="Helical" evidence="8">
    <location>
        <begin position="434"/>
        <end position="453"/>
    </location>
</feature>
<feature type="transmembrane region" description="Helical" evidence="8">
    <location>
        <begin position="159"/>
        <end position="179"/>
    </location>
</feature>
<evidence type="ECO:0000259" key="9">
    <source>
        <dbReference type="PROSITE" id="PS50850"/>
    </source>
</evidence>
<evidence type="ECO:0000256" key="1">
    <source>
        <dbReference type="ARBA" id="ARBA00004651"/>
    </source>
</evidence>
<feature type="transmembrane region" description="Helical" evidence="8">
    <location>
        <begin position="70"/>
        <end position="91"/>
    </location>
</feature>
<feature type="transmembrane region" description="Helical" evidence="8">
    <location>
        <begin position="261"/>
        <end position="280"/>
    </location>
</feature>
<dbReference type="Proteomes" id="UP000253509">
    <property type="component" value="Unassembled WGS sequence"/>
</dbReference>
<evidence type="ECO:0000256" key="6">
    <source>
        <dbReference type="ARBA" id="ARBA00022989"/>
    </source>
</evidence>
<evidence type="ECO:0000256" key="8">
    <source>
        <dbReference type="SAM" id="Phobius"/>
    </source>
</evidence>
<keyword evidence="11" id="KW-1185">Reference proteome</keyword>
<dbReference type="PANTHER" id="PTHR23517:SF15">
    <property type="entry name" value="PROTON-DEPENDENT OLIGOPEPTIDE FAMILY TRANSPORT PROTEIN"/>
    <property type="match status" value="1"/>
</dbReference>
<comment type="subcellular location">
    <subcellularLocation>
        <location evidence="1">Cell membrane</location>
        <topology evidence="1">Multi-pass membrane protein</topology>
    </subcellularLocation>
</comment>